<name>A0A4P9XCG8_9FUNG</name>
<keyword evidence="2 5" id="KW-0812">Transmembrane</keyword>
<comment type="subcellular location">
    <subcellularLocation>
        <location evidence="1">Endomembrane system</location>
        <topology evidence="1">Multi-pass membrane protein</topology>
    </subcellularLocation>
</comment>
<dbReference type="STRING" id="1555241.A0A4P9XCG8"/>
<dbReference type="PANTHER" id="PTHR46140">
    <property type="entry name" value="VACUOLAR TRANSPORTER CHAPERONE 1-RELATED"/>
    <property type="match status" value="1"/>
</dbReference>
<dbReference type="Proteomes" id="UP000274922">
    <property type="component" value="Unassembled WGS sequence"/>
</dbReference>
<accession>A0A4P9XCG8</accession>
<evidence type="ECO:0000256" key="2">
    <source>
        <dbReference type="ARBA" id="ARBA00022692"/>
    </source>
</evidence>
<feature type="non-terminal residue" evidence="7">
    <location>
        <position position="100"/>
    </location>
</feature>
<organism evidence="7 8">
    <name type="scientific">Caulochytrium protostelioides</name>
    <dbReference type="NCBI Taxonomy" id="1555241"/>
    <lineage>
        <taxon>Eukaryota</taxon>
        <taxon>Fungi</taxon>
        <taxon>Fungi incertae sedis</taxon>
        <taxon>Chytridiomycota</taxon>
        <taxon>Chytridiomycota incertae sedis</taxon>
        <taxon>Chytridiomycetes</taxon>
        <taxon>Caulochytriales</taxon>
        <taxon>Caulochytriaceae</taxon>
        <taxon>Caulochytrium</taxon>
    </lineage>
</organism>
<dbReference type="AlphaFoldDB" id="A0A4P9XCG8"/>
<dbReference type="GO" id="GO:0012505">
    <property type="term" value="C:endomembrane system"/>
    <property type="evidence" value="ECO:0007669"/>
    <property type="project" value="UniProtKB-SubCell"/>
</dbReference>
<proteinExistence type="predicted"/>
<sequence length="100" mass="11103">KLHFANERTFLSWMNLCLTIGALGMGLINFSDLRGRYIGVGFMAIAVGFMGYALVRYHARIREINQKTRGLAFEEFLGAMSLVGILFAAVGINFGLRLVN</sequence>
<dbReference type="OrthoDB" id="2243669at2759"/>
<gene>
    <name evidence="7" type="ORF">CXG81DRAFT_4075</name>
</gene>
<keyword evidence="4 5" id="KW-0472">Membrane</keyword>
<reference evidence="8" key="1">
    <citation type="journal article" date="2018" name="Nat. Microbiol.">
        <title>Leveraging single-cell genomics to expand the fungal tree of life.</title>
        <authorList>
            <person name="Ahrendt S.R."/>
            <person name="Quandt C.A."/>
            <person name="Ciobanu D."/>
            <person name="Clum A."/>
            <person name="Salamov A."/>
            <person name="Andreopoulos B."/>
            <person name="Cheng J.F."/>
            <person name="Woyke T."/>
            <person name="Pelin A."/>
            <person name="Henrissat B."/>
            <person name="Reynolds N.K."/>
            <person name="Benny G.L."/>
            <person name="Smith M.E."/>
            <person name="James T.Y."/>
            <person name="Grigoriev I.V."/>
        </authorList>
    </citation>
    <scope>NUCLEOTIDE SEQUENCE [LARGE SCALE GENOMIC DNA]</scope>
    <source>
        <strain evidence="8">ATCC 52028</strain>
    </source>
</reference>
<dbReference type="EMBL" id="ML014128">
    <property type="protein sequence ID" value="RKP03144.1"/>
    <property type="molecule type" value="Genomic_DNA"/>
</dbReference>
<evidence type="ECO:0000313" key="8">
    <source>
        <dbReference type="Proteomes" id="UP000274922"/>
    </source>
</evidence>
<feature type="transmembrane region" description="Helical" evidence="5">
    <location>
        <begin position="76"/>
        <end position="96"/>
    </location>
</feature>
<dbReference type="InterPro" id="IPR051572">
    <property type="entry name" value="VTC_Complex_Subunit"/>
</dbReference>
<protein>
    <recommendedName>
        <fullName evidence="6">DUF202 domain-containing protein</fullName>
    </recommendedName>
</protein>
<dbReference type="PANTHER" id="PTHR46140:SF1">
    <property type="entry name" value="VACUOLAR TRANSPORTER CHAPERONE COMPLEX SUBUNIT 4-RELATED"/>
    <property type="match status" value="1"/>
</dbReference>
<dbReference type="InterPro" id="IPR003807">
    <property type="entry name" value="DUF202"/>
</dbReference>
<feature type="domain" description="DUF202" evidence="6">
    <location>
        <begin position="3"/>
        <end position="62"/>
    </location>
</feature>
<evidence type="ECO:0000313" key="7">
    <source>
        <dbReference type="EMBL" id="RKP03144.1"/>
    </source>
</evidence>
<feature type="transmembrane region" description="Helical" evidence="5">
    <location>
        <begin position="12"/>
        <end position="31"/>
    </location>
</feature>
<feature type="non-terminal residue" evidence="7">
    <location>
        <position position="1"/>
    </location>
</feature>
<evidence type="ECO:0000256" key="1">
    <source>
        <dbReference type="ARBA" id="ARBA00004127"/>
    </source>
</evidence>
<evidence type="ECO:0000256" key="5">
    <source>
        <dbReference type="SAM" id="Phobius"/>
    </source>
</evidence>
<keyword evidence="8" id="KW-1185">Reference proteome</keyword>
<evidence type="ECO:0000259" key="6">
    <source>
        <dbReference type="Pfam" id="PF02656"/>
    </source>
</evidence>
<evidence type="ECO:0000256" key="4">
    <source>
        <dbReference type="ARBA" id="ARBA00023136"/>
    </source>
</evidence>
<evidence type="ECO:0000256" key="3">
    <source>
        <dbReference type="ARBA" id="ARBA00022989"/>
    </source>
</evidence>
<feature type="transmembrane region" description="Helical" evidence="5">
    <location>
        <begin position="37"/>
        <end position="55"/>
    </location>
</feature>
<dbReference type="Pfam" id="PF02656">
    <property type="entry name" value="DUF202"/>
    <property type="match status" value="1"/>
</dbReference>
<keyword evidence="3 5" id="KW-1133">Transmembrane helix</keyword>